<evidence type="ECO:0000256" key="7">
    <source>
        <dbReference type="SAM" id="Phobius"/>
    </source>
</evidence>
<protein>
    <submittedName>
        <fullName evidence="9">Sugar transferase</fullName>
        <ecNumber evidence="9">2.7.8.-</ecNumber>
    </submittedName>
</protein>
<evidence type="ECO:0000313" key="9">
    <source>
        <dbReference type="EMBL" id="MFD1532005.1"/>
    </source>
</evidence>
<keyword evidence="3 9" id="KW-0808">Transferase</keyword>
<dbReference type="PANTHER" id="PTHR30576">
    <property type="entry name" value="COLANIC BIOSYNTHESIS UDP-GLUCOSE LIPID CARRIER TRANSFERASE"/>
    <property type="match status" value="1"/>
</dbReference>
<feature type="transmembrane region" description="Helical" evidence="7">
    <location>
        <begin position="51"/>
        <end position="75"/>
    </location>
</feature>
<keyword evidence="10" id="KW-1185">Reference proteome</keyword>
<gene>
    <name evidence="9" type="ORF">ACFSCY_21470</name>
</gene>
<dbReference type="InterPro" id="IPR003362">
    <property type="entry name" value="Bact_transf"/>
</dbReference>
<feature type="transmembrane region" description="Helical" evidence="7">
    <location>
        <begin position="144"/>
        <end position="163"/>
    </location>
</feature>
<keyword evidence="4 7" id="KW-0812">Transmembrane</keyword>
<sequence>MSTRHDLGNAEPASALSANAAPLGTGIGARPVPPAEATHGVDRWERTYRSVIVVSDLTLLVLCVLAGIGLGPLTASDARRASIITGLATGLLIVLALVSVRAWDGRVLGAGTAEFRRLYRALVGAAGVLGLVALALQISSARPWVFGVVPLFGALCLLARYGLRKLLHRERVHGNCLVPVLAVGSEQAVADLVRRTRRDPHFGWRVTGACLPAGSASGTGSTIAGVPVLGDLDAVSREARVGGHRIVAVAPAPGWGPGRLQRLAWQLEGSPVDLAVDPGLMEIAGPRLHITPVDGLPMLRLSQPRFTGGARLLKDAVDRAGAAVLLLLTLPILALVAAAVRLDGGPVFYRQTRVGVNGRTFGMVKFRSMVVDADTRVAALSAENEGAGPLFKMRADPRITPIGRVLRKYSLDELPQLFNVLSGTMSLVGPRPPLPTEVASYGPDARRRLLVRPGMTGLWQVSGRSDLSWEESVRLDLRYVENWTLALDASILWKTVGAVLHSRGAY</sequence>
<evidence type="ECO:0000256" key="6">
    <source>
        <dbReference type="ARBA" id="ARBA00023136"/>
    </source>
</evidence>
<dbReference type="Proteomes" id="UP001597145">
    <property type="component" value="Unassembled WGS sequence"/>
</dbReference>
<evidence type="ECO:0000256" key="5">
    <source>
        <dbReference type="ARBA" id="ARBA00022989"/>
    </source>
</evidence>
<evidence type="ECO:0000259" key="8">
    <source>
        <dbReference type="Pfam" id="PF02397"/>
    </source>
</evidence>
<evidence type="ECO:0000313" key="10">
    <source>
        <dbReference type="Proteomes" id="UP001597145"/>
    </source>
</evidence>
<name>A0ABW4FP01_9PSEU</name>
<accession>A0ABW4FP01</accession>
<dbReference type="RefSeq" id="WP_343980370.1">
    <property type="nucleotide sequence ID" value="NZ_BAAAJG010000012.1"/>
</dbReference>
<keyword evidence="5 7" id="KW-1133">Transmembrane helix</keyword>
<feature type="transmembrane region" description="Helical" evidence="7">
    <location>
        <begin position="81"/>
        <end position="98"/>
    </location>
</feature>
<feature type="domain" description="Bacterial sugar transferase" evidence="8">
    <location>
        <begin position="314"/>
        <end position="500"/>
    </location>
</feature>
<dbReference type="EC" id="2.7.8.-" evidence="9"/>
<dbReference type="Pfam" id="PF02397">
    <property type="entry name" value="Bac_transf"/>
    <property type="match status" value="1"/>
</dbReference>
<evidence type="ECO:0000256" key="1">
    <source>
        <dbReference type="ARBA" id="ARBA00004141"/>
    </source>
</evidence>
<dbReference type="Pfam" id="PF13727">
    <property type="entry name" value="CoA_binding_3"/>
    <property type="match status" value="1"/>
</dbReference>
<comment type="caution">
    <text evidence="9">The sequence shown here is derived from an EMBL/GenBank/DDBJ whole genome shotgun (WGS) entry which is preliminary data.</text>
</comment>
<evidence type="ECO:0000256" key="2">
    <source>
        <dbReference type="ARBA" id="ARBA00006464"/>
    </source>
</evidence>
<dbReference type="NCBIfam" id="TIGR03025">
    <property type="entry name" value="EPS_sugtrans"/>
    <property type="match status" value="1"/>
</dbReference>
<organism evidence="9 10">
    <name type="scientific">Pseudonocardia aurantiaca</name>
    <dbReference type="NCBI Taxonomy" id="75290"/>
    <lineage>
        <taxon>Bacteria</taxon>
        <taxon>Bacillati</taxon>
        <taxon>Actinomycetota</taxon>
        <taxon>Actinomycetes</taxon>
        <taxon>Pseudonocardiales</taxon>
        <taxon>Pseudonocardiaceae</taxon>
        <taxon>Pseudonocardia</taxon>
    </lineage>
</organism>
<proteinExistence type="inferred from homology"/>
<dbReference type="PANTHER" id="PTHR30576:SF10">
    <property type="entry name" value="SLL5057 PROTEIN"/>
    <property type="match status" value="1"/>
</dbReference>
<keyword evidence="6 7" id="KW-0472">Membrane</keyword>
<evidence type="ECO:0000256" key="3">
    <source>
        <dbReference type="ARBA" id="ARBA00022679"/>
    </source>
</evidence>
<comment type="subcellular location">
    <subcellularLocation>
        <location evidence="1">Membrane</location>
        <topology evidence="1">Multi-pass membrane protein</topology>
    </subcellularLocation>
</comment>
<reference evidence="10" key="1">
    <citation type="journal article" date="2019" name="Int. J. Syst. Evol. Microbiol.">
        <title>The Global Catalogue of Microorganisms (GCM) 10K type strain sequencing project: providing services to taxonomists for standard genome sequencing and annotation.</title>
        <authorList>
            <consortium name="The Broad Institute Genomics Platform"/>
            <consortium name="The Broad Institute Genome Sequencing Center for Infectious Disease"/>
            <person name="Wu L."/>
            <person name="Ma J."/>
        </authorList>
    </citation>
    <scope>NUCLEOTIDE SEQUENCE [LARGE SCALE GENOMIC DNA]</scope>
    <source>
        <strain evidence="10">JCM 12165</strain>
    </source>
</reference>
<dbReference type="EMBL" id="JBHUCP010000017">
    <property type="protein sequence ID" value="MFD1532005.1"/>
    <property type="molecule type" value="Genomic_DNA"/>
</dbReference>
<dbReference type="GO" id="GO:0016740">
    <property type="term" value="F:transferase activity"/>
    <property type="evidence" value="ECO:0007669"/>
    <property type="project" value="UniProtKB-KW"/>
</dbReference>
<evidence type="ECO:0000256" key="4">
    <source>
        <dbReference type="ARBA" id="ARBA00022692"/>
    </source>
</evidence>
<feature type="transmembrane region" description="Helical" evidence="7">
    <location>
        <begin position="118"/>
        <end position="138"/>
    </location>
</feature>
<comment type="similarity">
    <text evidence="2">Belongs to the bacterial sugar transferase family.</text>
</comment>
<dbReference type="InterPro" id="IPR017475">
    <property type="entry name" value="EPS_sugar_tfrase"/>
</dbReference>
<feature type="transmembrane region" description="Helical" evidence="7">
    <location>
        <begin position="320"/>
        <end position="340"/>
    </location>
</feature>